<evidence type="ECO:0000313" key="1">
    <source>
        <dbReference type="EMBL" id="TAA18202.1"/>
    </source>
</evidence>
<keyword evidence="1" id="KW-0560">Oxidoreductase</keyword>
<reference evidence="1 2" key="1">
    <citation type="submission" date="2019-02" db="EMBL/GenBank/DDBJ databases">
        <title>WGS of Pseudoxanthomonas species novum from clinical isolates.</title>
        <authorList>
            <person name="Bernier A.-M."/>
            <person name="Bernard K."/>
            <person name="Vachon A."/>
        </authorList>
    </citation>
    <scope>NUCLEOTIDE SEQUENCE [LARGE SCALE GENOMIC DNA]</scope>
    <source>
        <strain evidence="2">NML 170316</strain>
    </source>
</reference>
<proteinExistence type="predicted"/>
<dbReference type="EMBL" id="SHME01000004">
    <property type="protein sequence ID" value="TAA18202.1"/>
    <property type="molecule type" value="Genomic_DNA"/>
</dbReference>
<dbReference type="InterPro" id="IPR045384">
    <property type="entry name" value="DUF6527"/>
</dbReference>
<comment type="caution">
    <text evidence="1">The sequence shown here is derived from an EMBL/GenBank/DDBJ whole genome shotgun (WGS) entry which is preliminary data.</text>
</comment>
<name>A0ABY1WB27_9GAMM</name>
<dbReference type="Proteomes" id="UP000293089">
    <property type="component" value="Unassembled WGS sequence"/>
</dbReference>
<gene>
    <name evidence="1" type="ORF">EA658_13705</name>
</gene>
<accession>A0ABY1WB27</accession>
<protein>
    <submittedName>
        <fullName evidence="1">Ammonia monooxygenase</fullName>
    </submittedName>
</protein>
<dbReference type="GO" id="GO:0004497">
    <property type="term" value="F:monooxygenase activity"/>
    <property type="evidence" value="ECO:0007669"/>
    <property type="project" value="UniProtKB-KW"/>
</dbReference>
<dbReference type="Pfam" id="PF20137">
    <property type="entry name" value="BubE"/>
    <property type="match status" value="1"/>
</dbReference>
<dbReference type="RefSeq" id="WP_130532622.1">
    <property type="nucleotide sequence ID" value="NZ_SHME01000004.1"/>
</dbReference>
<organism evidence="1 2">
    <name type="scientific">Pseudoxanthomonas winnipegensis</name>
    <dbReference type="NCBI Taxonomy" id="2480810"/>
    <lineage>
        <taxon>Bacteria</taxon>
        <taxon>Pseudomonadati</taxon>
        <taxon>Pseudomonadota</taxon>
        <taxon>Gammaproteobacteria</taxon>
        <taxon>Lysobacterales</taxon>
        <taxon>Lysobacteraceae</taxon>
        <taxon>Pseudoxanthomonas</taxon>
    </lineage>
</organism>
<keyword evidence="1" id="KW-0503">Monooxygenase</keyword>
<evidence type="ECO:0000313" key="2">
    <source>
        <dbReference type="Proteomes" id="UP000293089"/>
    </source>
</evidence>
<keyword evidence="2" id="KW-1185">Reference proteome</keyword>
<sequence length="113" mass="12265">MSRVKHVTRGDGDVALWFVCPGCGDSHVVGIGPKPPTWTWDGSFDHPTLSPSILVTSADYMTDADYERLAAGEAVEPRPLLCHSFVRNGRIEFLSDCTHALAGTTVDLPEIPE</sequence>